<keyword evidence="2" id="KW-0812">Transmembrane</keyword>
<evidence type="ECO:0000313" key="3">
    <source>
        <dbReference type="EMBL" id="KAJ2899389.1"/>
    </source>
</evidence>
<name>A0AAD5WSK2_9PEZI</name>
<proteinExistence type="predicted"/>
<feature type="compositionally biased region" description="Polar residues" evidence="1">
    <location>
        <begin position="172"/>
        <end position="182"/>
    </location>
</feature>
<keyword evidence="4" id="KW-1185">Reference proteome</keyword>
<accession>A0AAD5WSK2</accession>
<sequence>MPYIPASIKGVAVERRSTEGDNSETTTWIIIGVIIGVLVVLSVVFLFRMKRSSAKKARDSERSRSAPLGRGEFARVRKLSNVKQMEEQETQRAIMIRKSLATRSTTSSMSSIMSRYSNIPHRGEDEEDIELDDDRPRGLRDDWKEFEARINRERSSSGEIHPCITDREDTTPSHSRTVSSESFGYGPYTRAQPSPIIIPPQYPLHPPPGLHPALASMEPTIIERVSPYDIEGLQPMRPARVARV</sequence>
<evidence type="ECO:0000256" key="1">
    <source>
        <dbReference type="SAM" id="MobiDB-lite"/>
    </source>
</evidence>
<dbReference type="Proteomes" id="UP001201980">
    <property type="component" value="Unassembled WGS sequence"/>
</dbReference>
<feature type="region of interest" description="Disordered" evidence="1">
    <location>
        <begin position="154"/>
        <end position="192"/>
    </location>
</feature>
<dbReference type="AlphaFoldDB" id="A0AAD5WSK2"/>
<comment type="caution">
    <text evidence="3">The sequence shown here is derived from an EMBL/GenBank/DDBJ whole genome shotgun (WGS) entry which is preliminary data.</text>
</comment>
<reference evidence="3" key="1">
    <citation type="submission" date="2022-07" db="EMBL/GenBank/DDBJ databases">
        <title>Draft genome sequence of Zalerion maritima ATCC 34329, a (micro)plastics degrading marine fungus.</title>
        <authorList>
            <person name="Paco A."/>
            <person name="Goncalves M.F.M."/>
            <person name="Rocha-Santos T.A.P."/>
            <person name="Alves A."/>
        </authorList>
    </citation>
    <scope>NUCLEOTIDE SEQUENCE</scope>
    <source>
        <strain evidence="3">ATCC 34329</strain>
    </source>
</reference>
<dbReference type="EMBL" id="JAKWBI020000198">
    <property type="protein sequence ID" value="KAJ2899389.1"/>
    <property type="molecule type" value="Genomic_DNA"/>
</dbReference>
<organism evidence="3 4">
    <name type="scientific">Zalerion maritima</name>
    <dbReference type="NCBI Taxonomy" id="339359"/>
    <lineage>
        <taxon>Eukaryota</taxon>
        <taxon>Fungi</taxon>
        <taxon>Dikarya</taxon>
        <taxon>Ascomycota</taxon>
        <taxon>Pezizomycotina</taxon>
        <taxon>Sordariomycetes</taxon>
        <taxon>Lulworthiomycetidae</taxon>
        <taxon>Lulworthiales</taxon>
        <taxon>Lulworthiaceae</taxon>
        <taxon>Zalerion</taxon>
    </lineage>
</organism>
<gene>
    <name evidence="3" type="ORF">MKZ38_003061</name>
</gene>
<keyword evidence="2" id="KW-0472">Membrane</keyword>
<protein>
    <submittedName>
        <fullName evidence="3">Transcription initiation protein</fullName>
    </submittedName>
</protein>
<keyword evidence="2" id="KW-1133">Transmembrane helix</keyword>
<evidence type="ECO:0000256" key="2">
    <source>
        <dbReference type="SAM" id="Phobius"/>
    </source>
</evidence>
<feature type="transmembrane region" description="Helical" evidence="2">
    <location>
        <begin position="27"/>
        <end position="47"/>
    </location>
</feature>
<evidence type="ECO:0000313" key="4">
    <source>
        <dbReference type="Proteomes" id="UP001201980"/>
    </source>
</evidence>